<dbReference type="Proteomes" id="UP000789405">
    <property type="component" value="Unassembled WGS sequence"/>
</dbReference>
<evidence type="ECO:0000313" key="1">
    <source>
        <dbReference type="EMBL" id="CAG8648926.1"/>
    </source>
</evidence>
<reference evidence="1" key="1">
    <citation type="submission" date="2021-06" db="EMBL/GenBank/DDBJ databases">
        <authorList>
            <person name="Kallberg Y."/>
            <person name="Tangrot J."/>
            <person name="Rosling A."/>
        </authorList>
    </citation>
    <scope>NUCLEOTIDE SEQUENCE</scope>
    <source>
        <strain evidence="1">MA453B</strain>
    </source>
</reference>
<gene>
    <name evidence="1" type="ORF">DERYTH_LOCUS10076</name>
</gene>
<dbReference type="EMBL" id="CAJVPY010005717">
    <property type="protein sequence ID" value="CAG8648926.1"/>
    <property type="molecule type" value="Genomic_DNA"/>
</dbReference>
<protein>
    <submittedName>
        <fullName evidence="1">27334_t:CDS:1</fullName>
    </submittedName>
</protein>
<comment type="caution">
    <text evidence="1">The sequence shown here is derived from an EMBL/GenBank/DDBJ whole genome shotgun (WGS) entry which is preliminary data.</text>
</comment>
<organism evidence="1 2">
    <name type="scientific">Dentiscutata erythropus</name>
    <dbReference type="NCBI Taxonomy" id="1348616"/>
    <lineage>
        <taxon>Eukaryota</taxon>
        <taxon>Fungi</taxon>
        <taxon>Fungi incertae sedis</taxon>
        <taxon>Mucoromycota</taxon>
        <taxon>Glomeromycotina</taxon>
        <taxon>Glomeromycetes</taxon>
        <taxon>Diversisporales</taxon>
        <taxon>Gigasporaceae</taxon>
        <taxon>Dentiscutata</taxon>
    </lineage>
</organism>
<sequence length="745" mass="85463">MIDIINFIEKIISIGQQVNTYFENDREAFERLNKLKDILEQLKKLLETINDKVDKVYIVGIKDTVERAKKIYDKCLKDYKTNEDQSKFKIIKQGIRILKSSSTLANIQKTIEEIQSRLDLLDKIFNIIQNAQTSTAPTIKSPTISTSTSTSTLGSELREALAITIEGFVKRLQNDCQVLQEKLNRYTLSVDSSFLNGLGRDNPEAIAFWKDRFFRPEELSISSVVPYENVYVSWARFVHEIETTFEIEDIPTAAMISKVSKASNVSNKKGSEKFSISYRTIYLKDIRPLWLPALREALDPLHRGYIKPHDYLSFLGKKVLSKKLKQVVLDSCGYGTFIECQRKPSDITLPSELESPRDHVGWMSACQIVSVPSLNELGIFIQDGCQSNIGNLIENFTEYPNIWVYVRYLQTGQIERKHIKDIRMLGGLRIGASISIRSTLRDGTNAWSGNLSVIELKAYAGGRYTVTAIKAGEENSNIVFMTIPPVGFDDFVIQTGQHEDLKDLQEFEYSLLGPSTVFTQKPKLGEKIQIYVDGLWHDVKVTKVCDKDVEYVNWSSEDVIPAEDTENVEDSEDILGFTEDALIGLEKGEKRTWCPWEEEINTWDIRPYRCLHIGDLVEAPVVYPDYNYCYHSLEKSQLYLLARIIEVEEDRYLVEFSPAVIAYKWWPGRSSNPDKFPHQRGDKETIENRFKGTKVWVSMDRVRPYLGADPHPVLGISSMRPHSWSAFQGVQFTDLQQFSEDFLWK</sequence>
<evidence type="ECO:0000313" key="2">
    <source>
        <dbReference type="Proteomes" id="UP000789405"/>
    </source>
</evidence>
<keyword evidence="2" id="KW-1185">Reference proteome</keyword>
<dbReference type="AlphaFoldDB" id="A0A9N9DTY5"/>
<name>A0A9N9DTY5_9GLOM</name>
<accession>A0A9N9DTY5</accession>
<dbReference type="OrthoDB" id="5374688at2759"/>
<proteinExistence type="predicted"/>